<dbReference type="RefSeq" id="WP_096358005.1">
    <property type="nucleotide sequence ID" value="NZ_AP014946.1"/>
</dbReference>
<protein>
    <submittedName>
        <fullName evidence="3">Tripartite tricarboxylate transporter TctB family protein</fullName>
    </submittedName>
</protein>
<keyword evidence="1" id="KW-0472">Membrane</keyword>
<accession>A0A0S3PZC0</accession>
<dbReference type="InterPro" id="IPR009936">
    <property type="entry name" value="DUF1468"/>
</dbReference>
<keyword evidence="4" id="KW-1185">Reference proteome</keyword>
<evidence type="ECO:0000259" key="2">
    <source>
        <dbReference type="Pfam" id="PF07331"/>
    </source>
</evidence>
<feature type="transmembrane region" description="Helical" evidence="1">
    <location>
        <begin position="99"/>
        <end position="126"/>
    </location>
</feature>
<dbReference type="EMBL" id="AP014946">
    <property type="protein sequence ID" value="BAT61286.1"/>
    <property type="molecule type" value="Genomic_DNA"/>
</dbReference>
<evidence type="ECO:0000256" key="1">
    <source>
        <dbReference type="SAM" id="Phobius"/>
    </source>
</evidence>
<dbReference type="Proteomes" id="UP000236884">
    <property type="component" value="Chromosome"/>
</dbReference>
<dbReference type="AlphaFoldDB" id="A0A0S3PZC0"/>
<organism evidence="3 4">
    <name type="scientific">Variibacter gotjawalensis</name>
    <dbReference type="NCBI Taxonomy" id="1333996"/>
    <lineage>
        <taxon>Bacteria</taxon>
        <taxon>Pseudomonadati</taxon>
        <taxon>Pseudomonadota</taxon>
        <taxon>Alphaproteobacteria</taxon>
        <taxon>Hyphomicrobiales</taxon>
        <taxon>Nitrobacteraceae</taxon>
        <taxon>Variibacter</taxon>
    </lineage>
</organism>
<evidence type="ECO:0000313" key="3">
    <source>
        <dbReference type="EMBL" id="BAT61286.1"/>
    </source>
</evidence>
<sequence>MQLSDRISGSFLVALGALSTFGGMKLPPVPGQPVGPNVFPIVVGVGLALCGALIFLRIGHSFEDDAVVEVSPDHPDYKPPAAETSWLYGMRALIPPALLIFYAVASETLGFIPTAAIVAFVTSVALGGKLKLAIPIAIFCPIFVHLVFAKLLRVPLPPGWLPMPW</sequence>
<keyword evidence="1" id="KW-1133">Transmembrane helix</keyword>
<evidence type="ECO:0000313" key="4">
    <source>
        <dbReference type="Proteomes" id="UP000236884"/>
    </source>
</evidence>
<gene>
    <name evidence="3" type="ORF">GJW-30_1_03843</name>
</gene>
<feature type="domain" description="DUF1468" evidence="2">
    <location>
        <begin position="7"/>
        <end position="157"/>
    </location>
</feature>
<feature type="transmembrane region" description="Helical" evidence="1">
    <location>
        <begin position="132"/>
        <end position="152"/>
    </location>
</feature>
<name>A0A0S3PZC0_9BRAD</name>
<reference evidence="3 4" key="1">
    <citation type="submission" date="2015-08" db="EMBL/GenBank/DDBJ databases">
        <title>Investigation of the bacterial diversity of lava forest soil.</title>
        <authorList>
            <person name="Lee J.S."/>
        </authorList>
    </citation>
    <scope>NUCLEOTIDE SEQUENCE [LARGE SCALE GENOMIC DNA]</scope>
    <source>
        <strain evidence="3 4">GJW-30</strain>
    </source>
</reference>
<dbReference type="KEGG" id="vgo:GJW-30_1_03843"/>
<proteinExistence type="predicted"/>
<dbReference type="Pfam" id="PF07331">
    <property type="entry name" value="TctB"/>
    <property type="match status" value="1"/>
</dbReference>
<dbReference type="OrthoDB" id="6174504at2"/>
<feature type="transmembrane region" description="Helical" evidence="1">
    <location>
        <begin position="38"/>
        <end position="56"/>
    </location>
</feature>
<keyword evidence="1" id="KW-0812">Transmembrane</keyword>